<accession>A0A9P5JYI0</accession>
<dbReference type="InterPro" id="IPR051143">
    <property type="entry name" value="TrkH_K-transport"/>
</dbReference>
<dbReference type="AlphaFoldDB" id="A0A9P5JYI0"/>
<evidence type="ECO:0000256" key="7">
    <source>
        <dbReference type="SAM" id="Phobius"/>
    </source>
</evidence>
<dbReference type="PANTHER" id="PTHR31064:SF30">
    <property type="entry name" value="HIGH-AFFINITY POTASSIUM TRANSPORT PROTEIN-RELATED"/>
    <property type="match status" value="1"/>
</dbReference>
<dbReference type="Proteomes" id="UP000759537">
    <property type="component" value="Unassembled WGS sequence"/>
</dbReference>
<evidence type="ECO:0000313" key="9">
    <source>
        <dbReference type="Proteomes" id="UP000759537"/>
    </source>
</evidence>
<evidence type="ECO:0000256" key="6">
    <source>
        <dbReference type="ARBA" id="ARBA00023136"/>
    </source>
</evidence>
<organism evidence="8 9">
    <name type="scientific">Russula ochroleuca</name>
    <dbReference type="NCBI Taxonomy" id="152965"/>
    <lineage>
        <taxon>Eukaryota</taxon>
        <taxon>Fungi</taxon>
        <taxon>Dikarya</taxon>
        <taxon>Basidiomycota</taxon>
        <taxon>Agaricomycotina</taxon>
        <taxon>Agaricomycetes</taxon>
        <taxon>Russulales</taxon>
        <taxon>Russulaceae</taxon>
        <taxon>Russula</taxon>
    </lineage>
</organism>
<protein>
    <submittedName>
        <fullName evidence="8">TrkH-domain-containing protein</fullName>
    </submittedName>
</protein>
<dbReference type="OrthoDB" id="9999863at2759"/>
<feature type="non-terminal residue" evidence="8">
    <location>
        <position position="1"/>
    </location>
</feature>
<dbReference type="GO" id="GO:1990573">
    <property type="term" value="P:potassium ion import across plasma membrane"/>
    <property type="evidence" value="ECO:0007669"/>
    <property type="project" value="TreeGrafter"/>
</dbReference>
<feature type="transmembrane region" description="Helical" evidence="7">
    <location>
        <begin position="400"/>
        <end position="424"/>
    </location>
</feature>
<evidence type="ECO:0000256" key="1">
    <source>
        <dbReference type="ARBA" id="ARBA00004141"/>
    </source>
</evidence>
<keyword evidence="3 7" id="KW-0812">Transmembrane</keyword>
<evidence type="ECO:0000256" key="4">
    <source>
        <dbReference type="ARBA" id="ARBA00022989"/>
    </source>
</evidence>
<keyword evidence="5" id="KW-0406">Ion transport</keyword>
<gene>
    <name evidence="8" type="ORF">DFH94DRAFT_637398</name>
</gene>
<dbReference type="Pfam" id="PF02386">
    <property type="entry name" value="TrkH"/>
    <property type="match status" value="1"/>
</dbReference>
<dbReference type="GO" id="GO:0030007">
    <property type="term" value="P:intracellular potassium ion homeostasis"/>
    <property type="evidence" value="ECO:0007669"/>
    <property type="project" value="TreeGrafter"/>
</dbReference>
<reference evidence="8" key="1">
    <citation type="submission" date="2019-10" db="EMBL/GenBank/DDBJ databases">
        <authorList>
            <consortium name="DOE Joint Genome Institute"/>
            <person name="Kuo A."/>
            <person name="Miyauchi S."/>
            <person name="Kiss E."/>
            <person name="Drula E."/>
            <person name="Kohler A."/>
            <person name="Sanchez-Garcia M."/>
            <person name="Andreopoulos B."/>
            <person name="Barry K.W."/>
            <person name="Bonito G."/>
            <person name="Buee M."/>
            <person name="Carver A."/>
            <person name="Chen C."/>
            <person name="Cichocki N."/>
            <person name="Clum A."/>
            <person name="Culley D."/>
            <person name="Crous P.W."/>
            <person name="Fauchery L."/>
            <person name="Girlanda M."/>
            <person name="Hayes R."/>
            <person name="Keri Z."/>
            <person name="LaButti K."/>
            <person name="Lipzen A."/>
            <person name="Lombard V."/>
            <person name="Magnuson J."/>
            <person name="Maillard F."/>
            <person name="Morin E."/>
            <person name="Murat C."/>
            <person name="Nolan M."/>
            <person name="Ohm R."/>
            <person name="Pangilinan J."/>
            <person name="Pereira M."/>
            <person name="Perotto S."/>
            <person name="Peter M."/>
            <person name="Riley R."/>
            <person name="Sitrit Y."/>
            <person name="Stielow B."/>
            <person name="Szollosi G."/>
            <person name="Zifcakova L."/>
            <person name="Stursova M."/>
            <person name="Spatafora J.W."/>
            <person name="Tedersoo L."/>
            <person name="Vaario L.-M."/>
            <person name="Yamada A."/>
            <person name="Yan M."/>
            <person name="Wang P."/>
            <person name="Xu J."/>
            <person name="Bruns T."/>
            <person name="Baldrian P."/>
            <person name="Vilgalys R."/>
            <person name="Henrissat B."/>
            <person name="Grigoriev I.V."/>
            <person name="Hibbett D."/>
            <person name="Nagy L.G."/>
            <person name="Martin F.M."/>
        </authorList>
    </citation>
    <scope>NUCLEOTIDE SEQUENCE</scope>
    <source>
        <strain evidence="8">Prilba</strain>
    </source>
</reference>
<keyword evidence="6 7" id="KW-0472">Membrane</keyword>
<evidence type="ECO:0000256" key="5">
    <source>
        <dbReference type="ARBA" id="ARBA00023065"/>
    </source>
</evidence>
<feature type="transmembrane region" description="Helical" evidence="7">
    <location>
        <begin position="260"/>
        <end position="287"/>
    </location>
</feature>
<dbReference type="PANTHER" id="PTHR31064">
    <property type="entry name" value="POTASSIUM TRANSPORT PROTEIN DDB_G0292412-RELATED"/>
    <property type="match status" value="1"/>
</dbReference>
<name>A0A9P5JYI0_9AGAM</name>
<keyword evidence="9" id="KW-1185">Reference proteome</keyword>
<reference evidence="8" key="2">
    <citation type="journal article" date="2020" name="Nat. Commun.">
        <title>Large-scale genome sequencing of mycorrhizal fungi provides insights into the early evolution of symbiotic traits.</title>
        <authorList>
            <person name="Miyauchi S."/>
            <person name="Kiss E."/>
            <person name="Kuo A."/>
            <person name="Drula E."/>
            <person name="Kohler A."/>
            <person name="Sanchez-Garcia M."/>
            <person name="Morin E."/>
            <person name="Andreopoulos B."/>
            <person name="Barry K.W."/>
            <person name="Bonito G."/>
            <person name="Buee M."/>
            <person name="Carver A."/>
            <person name="Chen C."/>
            <person name="Cichocki N."/>
            <person name="Clum A."/>
            <person name="Culley D."/>
            <person name="Crous P.W."/>
            <person name="Fauchery L."/>
            <person name="Girlanda M."/>
            <person name="Hayes R.D."/>
            <person name="Keri Z."/>
            <person name="LaButti K."/>
            <person name="Lipzen A."/>
            <person name="Lombard V."/>
            <person name="Magnuson J."/>
            <person name="Maillard F."/>
            <person name="Murat C."/>
            <person name="Nolan M."/>
            <person name="Ohm R.A."/>
            <person name="Pangilinan J."/>
            <person name="Pereira M.F."/>
            <person name="Perotto S."/>
            <person name="Peter M."/>
            <person name="Pfister S."/>
            <person name="Riley R."/>
            <person name="Sitrit Y."/>
            <person name="Stielow J.B."/>
            <person name="Szollosi G."/>
            <person name="Zifcakova L."/>
            <person name="Stursova M."/>
            <person name="Spatafora J.W."/>
            <person name="Tedersoo L."/>
            <person name="Vaario L.M."/>
            <person name="Yamada A."/>
            <person name="Yan M."/>
            <person name="Wang P."/>
            <person name="Xu J."/>
            <person name="Bruns T."/>
            <person name="Baldrian P."/>
            <person name="Vilgalys R."/>
            <person name="Dunand C."/>
            <person name="Henrissat B."/>
            <person name="Grigoriev I.V."/>
            <person name="Hibbett D."/>
            <person name="Nagy L.G."/>
            <person name="Martin F.M."/>
        </authorList>
    </citation>
    <scope>NUCLEOTIDE SEQUENCE</scope>
    <source>
        <strain evidence="8">Prilba</strain>
    </source>
</reference>
<dbReference type="GO" id="GO:0005886">
    <property type="term" value="C:plasma membrane"/>
    <property type="evidence" value="ECO:0007669"/>
    <property type="project" value="TreeGrafter"/>
</dbReference>
<feature type="transmembrane region" description="Helical" evidence="7">
    <location>
        <begin position="339"/>
        <end position="359"/>
    </location>
</feature>
<feature type="transmembrane region" description="Helical" evidence="7">
    <location>
        <begin position="532"/>
        <end position="549"/>
    </location>
</feature>
<sequence length="676" mass="76271">IEYIDALFICVSGVTGTGLVTVNLSPLTPWQQVIVVLVSLVGSPVFVSLVTVYVRKRYFTKNLDWVIRSEFERSRMQDYMQGRNLSIQQSARHVAHARRVHDTLSSRPVIRRVDTDPRPISSTDFGGMPLPCASSHASSVTRPYYGRNDRYDMLYESSITSAVSTITPQHSDDFLGGFGNPLDWSMNCLTYLFPSFKRNLQRALTTPQSPVLFVPDQGEIPPGAHPVSYLTFPARVGHNSRFIGLSDDDHKELGGLEYRALAVLLWIVSGYYIAMLLIPLVALSPYMSMSKWKDDFLPPNQHRVINPVWYTAFQVVGGWANTGFSLVDQNLVPFQTAYPLLISMVWLPLAGNTGFVSALECRWVNYKLAPKGCKWRETLHFILDHPRRCFIYLFPSRQTWFLFTVLILLKRAYWFCFLVLNIGIPAFDAVPVGQRFLLGLVQAVSVRFAGFQSIAISVLAPAVQVLYFVMMYVSAYFLGRSRVRTTNVYEERSLGIFEDENDDIENEVDYPATDSRVAIWGRYLSRHTRQQLSFDLWWLALALFLICIAERDQLRNTDNASWFTVFAISFEIVSAYGTSGLSLGVPSEHYSLSGAMNTFSKLVICAVMLRGRHRGLPVALDKAIMFPTEFVHKASEKVEEKCRTEAAASGRAAAPTVVGRGESCLQLARTRLCNLR</sequence>
<feature type="transmembrane region" description="Helical" evidence="7">
    <location>
        <begin position="561"/>
        <end position="583"/>
    </location>
</feature>
<dbReference type="GO" id="GO:0140107">
    <property type="term" value="F:high-affinity potassium ion transmembrane transporter activity"/>
    <property type="evidence" value="ECO:0007669"/>
    <property type="project" value="TreeGrafter"/>
</dbReference>
<dbReference type="InterPro" id="IPR003445">
    <property type="entry name" value="Cat_transpt"/>
</dbReference>
<proteinExistence type="predicted"/>
<evidence type="ECO:0000256" key="3">
    <source>
        <dbReference type="ARBA" id="ARBA00022692"/>
    </source>
</evidence>
<keyword evidence="2" id="KW-0813">Transport</keyword>
<comment type="caution">
    <text evidence="8">The sequence shown here is derived from an EMBL/GenBank/DDBJ whole genome shotgun (WGS) entry which is preliminary data.</text>
</comment>
<evidence type="ECO:0000256" key="2">
    <source>
        <dbReference type="ARBA" id="ARBA00022448"/>
    </source>
</evidence>
<dbReference type="EMBL" id="WHVB01000024">
    <property type="protein sequence ID" value="KAF8470908.1"/>
    <property type="molecule type" value="Genomic_DNA"/>
</dbReference>
<keyword evidence="4 7" id="KW-1133">Transmembrane helix</keyword>
<feature type="transmembrane region" description="Helical" evidence="7">
    <location>
        <begin position="462"/>
        <end position="479"/>
    </location>
</feature>
<feature type="transmembrane region" description="Helical" evidence="7">
    <location>
        <begin position="33"/>
        <end position="54"/>
    </location>
</feature>
<comment type="subcellular location">
    <subcellularLocation>
        <location evidence="1">Membrane</location>
        <topology evidence="1">Multi-pass membrane protein</topology>
    </subcellularLocation>
</comment>
<evidence type="ECO:0000313" key="8">
    <source>
        <dbReference type="EMBL" id="KAF8470908.1"/>
    </source>
</evidence>